<evidence type="ECO:0000256" key="1">
    <source>
        <dbReference type="SAM" id="MobiDB-lite"/>
    </source>
</evidence>
<keyword evidence="3" id="KW-1185">Reference proteome</keyword>
<feature type="compositionally biased region" description="Basic and acidic residues" evidence="1">
    <location>
        <begin position="144"/>
        <end position="169"/>
    </location>
</feature>
<feature type="compositionally biased region" description="Basic residues" evidence="1">
    <location>
        <begin position="253"/>
        <end position="269"/>
    </location>
</feature>
<accession>A0ABS4MSC9</accession>
<evidence type="ECO:0000313" key="2">
    <source>
        <dbReference type="EMBL" id="MBP2062179.1"/>
    </source>
</evidence>
<feature type="region of interest" description="Disordered" evidence="1">
    <location>
        <begin position="1"/>
        <end position="269"/>
    </location>
</feature>
<reference evidence="2 3" key="1">
    <citation type="submission" date="2021-03" db="EMBL/GenBank/DDBJ databases">
        <title>Genomic Encyclopedia of Type Strains, Phase IV (KMG-IV): sequencing the most valuable type-strain genomes for metagenomic binning, comparative biology and taxonomic classification.</title>
        <authorList>
            <person name="Goeker M."/>
        </authorList>
    </citation>
    <scope>NUCLEOTIDE SEQUENCE [LARGE SCALE GENOMIC DNA]</scope>
    <source>
        <strain evidence="2 3">DSM 41954</strain>
    </source>
</reference>
<dbReference type="EMBL" id="JAGGLR010000008">
    <property type="protein sequence ID" value="MBP2062179.1"/>
    <property type="molecule type" value="Genomic_DNA"/>
</dbReference>
<comment type="caution">
    <text evidence="2">The sequence shown here is derived from an EMBL/GenBank/DDBJ whole genome shotgun (WGS) entry which is preliminary data.</text>
</comment>
<sequence length="269" mass="28581">MPSIVLRRRRGRSHASAQPRAPSGRRSNRGRLRRSAEASRGGPAGLPGVAALSVRHRPRRGGLVTPRRSRAAWADGSRGRRGGGRGARQDVPAGGRRDRHHDPGRDHFRADARRGSRDGPGGRPGGSCRGRHGSHAGQHAVRSHSGERSRGSGRHEGAGPWGSERRSGERPGCSGRYAAGPWASWCRSGERPGGSWGRAAGSWGSGRHDDSGPWGSPPRPRGRSRGSGRRDGAGPGCSQRRPGGRPGGSGRYHGGRPRGSRRRVARPWA</sequence>
<proteinExistence type="predicted"/>
<feature type="compositionally biased region" description="Gly residues" evidence="1">
    <location>
        <begin position="118"/>
        <end position="128"/>
    </location>
</feature>
<feature type="compositionally biased region" description="Basic residues" evidence="1">
    <location>
        <begin position="1"/>
        <end position="13"/>
    </location>
</feature>
<dbReference type="Proteomes" id="UP000756710">
    <property type="component" value="Unassembled WGS sequence"/>
</dbReference>
<feature type="compositionally biased region" description="Basic and acidic residues" evidence="1">
    <location>
        <begin position="100"/>
        <end position="117"/>
    </location>
</feature>
<gene>
    <name evidence="2" type="ORF">J2Z30_003195</name>
</gene>
<evidence type="ECO:0000313" key="3">
    <source>
        <dbReference type="Proteomes" id="UP000756710"/>
    </source>
</evidence>
<protein>
    <submittedName>
        <fullName evidence="2">Uncharacterized protein</fullName>
    </submittedName>
</protein>
<organism evidence="2 3">
    <name type="scientific">Streptomyces iranensis</name>
    <dbReference type="NCBI Taxonomy" id="576784"/>
    <lineage>
        <taxon>Bacteria</taxon>
        <taxon>Bacillati</taxon>
        <taxon>Actinomycetota</taxon>
        <taxon>Actinomycetes</taxon>
        <taxon>Kitasatosporales</taxon>
        <taxon>Streptomycetaceae</taxon>
        <taxon>Streptomyces</taxon>
        <taxon>Streptomyces violaceusniger group</taxon>
    </lineage>
</organism>
<name>A0ABS4MSC9_9ACTN</name>